<feature type="non-terminal residue" evidence="1">
    <location>
        <position position="295"/>
    </location>
</feature>
<evidence type="ECO:0000313" key="1">
    <source>
        <dbReference type="EMBL" id="KAJ1926966.1"/>
    </source>
</evidence>
<reference evidence="1" key="1">
    <citation type="submission" date="2022-07" db="EMBL/GenBank/DDBJ databases">
        <title>Phylogenomic reconstructions and comparative analyses of Kickxellomycotina fungi.</title>
        <authorList>
            <person name="Reynolds N.K."/>
            <person name="Stajich J.E."/>
            <person name="Barry K."/>
            <person name="Grigoriev I.V."/>
            <person name="Crous P."/>
            <person name="Smith M.E."/>
        </authorList>
    </citation>
    <scope>NUCLEOTIDE SEQUENCE</scope>
    <source>
        <strain evidence="1">NRRL 5244</strain>
    </source>
</reference>
<dbReference type="Proteomes" id="UP001150603">
    <property type="component" value="Unassembled WGS sequence"/>
</dbReference>
<sequence length="295" mass="32838">MHIQVHRRLRALRRFRALVTANASEDVEMAEASNAAESDAEGEDDGSDVEDGDKPMAAEPVAMKPFNFDPPSSPISMANLRNLFMPLFEHWVMSTNRSVSADLAYEAVQTIGALGAVMPWSMYNSTLRKYLGVIKKTPNLEKRLLRLVLALLDNFHFDVRNVQVDAFGHVLAKSADQNLDEEGEEDEENAAKELQAERIHESLVRSLIPELKRKIGSSDEDAMVLRAPVAMAVIRLLTILPEQTKNLQLPGVLTNICNMLRAKSLSARSATRDTLMRIAKFLGASYFGFIVKELS</sequence>
<gene>
    <name evidence="1" type="primary">UTP20_5</name>
    <name evidence="1" type="ORF">FBU59_007264</name>
</gene>
<dbReference type="EMBL" id="JANBPW010006866">
    <property type="protein sequence ID" value="KAJ1926966.1"/>
    <property type="molecule type" value="Genomic_DNA"/>
</dbReference>
<keyword evidence="2" id="KW-1185">Reference proteome</keyword>
<protein>
    <submittedName>
        <fullName evidence="1">U3 snoRNP protein</fullName>
    </submittedName>
</protein>
<name>A0ACC1IXL6_9FUNG</name>
<comment type="caution">
    <text evidence="1">The sequence shown here is derived from an EMBL/GenBank/DDBJ whole genome shotgun (WGS) entry which is preliminary data.</text>
</comment>
<evidence type="ECO:0000313" key="2">
    <source>
        <dbReference type="Proteomes" id="UP001150603"/>
    </source>
</evidence>
<accession>A0ACC1IXL6</accession>
<proteinExistence type="predicted"/>
<organism evidence="1 2">
    <name type="scientific">Linderina macrospora</name>
    <dbReference type="NCBI Taxonomy" id="4868"/>
    <lineage>
        <taxon>Eukaryota</taxon>
        <taxon>Fungi</taxon>
        <taxon>Fungi incertae sedis</taxon>
        <taxon>Zoopagomycota</taxon>
        <taxon>Kickxellomycotina</taxon>
        <taxon>Kickxellomycetes</taxon>
        <taxon>Kickxellales</taxon>
        <taxon>Kickxellaceae</taxon>
        <taxon>Linderina</taxon>
    </lineage>
</organism>